<protein>
    <submittedName>
        <fullName evidence="1">Uncharacterized protein</fullName>
    </submittedName>
</protein>
<reference evidence="1 2" key="1">
    <citation type="submission" date="2018-11" db="EMBL/GenBank/DDBJ databases">
        <title>Sequencing the genomes of 1000 actinobacteria strains.</title>
        <authorList>
            <person name="Klenk H.-P."/>
        </authorList>
    </citation>
    <scope>NUCLEOTIDE SEQUENCE [LARGE SCALE GENOMIC DNA]</scope>
    <source>
        <strain evidence="1 2">DSM 44231</strain>
    </source>
</reference>
<accession>A0A3N1GZJ3</accession>
<gene>
    <name evidence="1" type="ORF">EDD40_0955</name>
</gene>
<proteinExistence type="predicted"/>
<sequence length="171" mass="18652">MARVFDRIEGNARAAQLLATVFDFDLERAEHVEPVRPTWDGEFRPVAGDAAGGTFYACGGPVLYASSEGGAGVLAADPTSALQLVIGVPTWHDVVARAPDLDAMRAAFDSTIAELREYEPDLDRHQAEVSAELGLDRVPVEELLIRLRSSLTDLSPRFRLINDEGDEYDPL</sequence>
<dbReference type="EMBL" id="RJKM01000001">
    <property type="protein sequence ID" value="ROP35710.1"/>
    <property type="molecule type" value="Genomic_DNA"/>
</dbReference>
<comment type="caution">
    <text evidence="1">The sequence shown here is derived from an EMBL/GenBank/DDBJ whole genome shotgun (WGS) entry which is preliminary data.</text>
</comment>
<evidence type="ECO:0000313" key="1">
    <source>
        <dbReference type="EMBL" id="ROP35710.1"/>
    </source>
</evidence>
<name>A0A3N1GZJ3_9PSEU</name>
<dbReference type="AlphaFoldDB" id="A0A3N1GZJ3"/>
<evidence type="ECO:0000313" key="2">
    <source>
        <dbReference type="Proteomes" id="UP000268727"/>
    </source>
</evidence>
<dbReference type="Proteomes" id="UP000268727">
    <property type="component" value="Unassembled WGS sequence"/>
</dbReference>
<organism evidence="1 2">
    <name type="scientific">Saccharothrix texasensis</name>
    <dbReference type="NCBI Taxonomy" id="103734"/>
    <lineage>
        <taxon>Bacteria</taxon>
        <taxon>Bacillati</taxon>
        <taxon>Actinomycetota</taxon>
        <taxon>Actinomycetes</taxon>
        <taxon>Pseudonocardiales</taxon>
        <taxon>Pseudonocardiaceae</taxon>
        <taxon>Saccharothrix</taxon>
    </lineage>
</organism>
<keyword evidence="2" id="KW-1185">Reference proteome</keyword>